<keyword evidence="4 14" id="KW-0808">Transferase</keyword>
<dbReference type="CDD" id="cd10518">
    <property type="entry name" value="SET_SETD1-like"/>
    <property type="match status" value="1"/>
</dbReference>
<dbReference type="SMART" id="SM00317">
    <property type="entry name" value="SET"/>
    <property type="match status" value="1"/>
</dbReference>
<keyword evidence="7" id="KW-0539">Nucleus</keyword>
<evidence type="ECO:0000259" key="12">
    <source>
        <dbReference type="PROSITE" id="PS50280"/>
    </source>
</evidence>
<evidence type="ECO:0000256" key="9">
    <source>
        <dbReference type="ARBA" id="ARBA00047583"/>
    </source>
</evidence>
<feature type="domain" description="Post-SET" evidence="13">
    <location>
        <begin position="821"/>
        <end position="837"/>
    </location>
</feature>
<feature type="domain" description="SET" evidence="12">
    <location>
        <begin position="696"/>
        <end position="812"/>
    </location>
</feature>
<dbReference type="InterPro" id="IPR044570">
    <property type="entry name" value="Set1-like"/>
</dbReference>
<keyword evidence="15" id="KW-1185">Reference proteome</keyword>
<feature type="region of interest" description="Disordered" evidence="11">
    <location>
        <begin position="324"/>
        <end position="344"/>
    </location>
</feature>
<dbReference type="EMBL" id="BEYU01000170">
    <property type="protein sequence ID" value="GBG33798.1"/>
    <property type="molecule type" value="Genomic_DNA"/>
</dbReference>
<dbReference type="PROSITE" id="PS50280">
    <property type="entry name" value="SET"/>
    <property type="match status" value="1"/>
</dbReference>
<evidence type="ECO:0000256" key="5">
    <source>
        <dbReference type="ARBA" id="ARBA00022691"/>
    </source>
</evidence>
<comment type="catalytic activity">
    <reaction evidence="8">
        <text>L-lysyl(4)-[histone H3] + 3 S-adenosyl-L-methionine = N(6),N(6),N(6)-trimethyl-L-lysyl(4)-[histone H3] + 3 S-adenosyl-L-homocysteine + 3 H(+)</text>
        <dbReference type="Rhea" id="RHEA:60260"/>
        <dbReference type="Rhea" id="RHEA-COMP:15537"/>
        <dbReference type="Rhea" id="RHEA-COMP:15547"/>
        <dbReference type="ChEBI" id="CHEBI:15378"/>
        <dbReference type="ChEBI" id="CHEBI:29969"/>
        <dbReference type="ChEBI" id="CHEBI:57856"/>
        <dbReference type="ChEBI" id="CHEBI:59789"/>
        <dbReference type="ChEBI" id="CHEBI:61961"/>
        <dbReference type="EC" id="2.1.1.354"/>
    </reaction>
</comment>
<keyword evidence="5" id="KW-0949">S-adenosyl-L-methionine</keyword>
<feature type="compositionally biased region" description="Low complexity" evidence="11">
    <location>
        <begin position="269"/>
        <end position="285"/>
    </location>
</feature>
<dbReference type="PANTHER" id="PTHR45814">
    <property type="entry name" value="HISTONE-LYSINE N-METHYLTRANSFERASE SETD1"/>
    <property type="match status" value="1"/>
</dbReference>
<keyword evidence="6" id="KW-0156">Chromatin regulator</keyword>
<feature type="region of interest" description="Disordered" evidence="11">
    <location>
        <begin position="254"/>
        <end position="304"/>
    </location>
</feature>
<keyword evidence="3 14" id="KW-0489">Methyltransferase</keyword>
<evidence type="ECO:0000313" key="14">
    <source>
        <dbReference type="EMBL" id="GBG33798.1"/>
    </source>
</evidence>
<dbReference type="Gene3D" id="2.170.270.10">
    <property type="entry name" value="SET domain"/>
    <property type="match status" value="1"/>
</dbReference>
<dbReference type="GO" id="GO:0032259">
    <property type="term" value="P:methylation"/>
    <property type="evidence" value="ECO:0007669"/>
    <property type="project" value="UniProtKB-KW"/>
</dbReference>
<proteinExistence type="predicted"/>
<dbReference type="GO" id="GO:0048188">
    <property type="term" value="C:Set1C/COMPASS complex"/>
    <property type="evidence" value="ECO:0007669"/>
    <property type="project" value="TreeGrafter"/>
</dbReference>
<evidence type="ECO:0000256" key="3">
    <source>
        <dbReference type="ARBA" id="ARBA00022603"/>
    </source>
</evidence>
<sequence length="837" mass="90629">MESVGARVKVRLLRGARASDGDDDDGRGGGGGDNSAARPAGKKRRRGEGKPEDSRGVQTQWLRGSVEAFRPTTGKHLVVMDIVYGRCVRGNVVMTEAGLMNDEAEDNASSPAPGKETYRQGWLDRRAILIVPCAVRSAGVLCQPWARCVYFDACLCNEASPLMGSRTDWPSGGLESASDPISRCLRWAMWVDLAALVAAGLVQRIEGLPLVCVCRMPQLPDKDPAAAGEPTVCCVRCAQHYHIDCVIDRNTEISDPLRGPEKSSPPSPAASTPNEGAAVAAASAERASRRGSDDEHETHSSAHGRGQLVQRWMCPFCKAHDMARMPDQNQGPEDKDAATAHLRTPPPLSLETVCEWRYWNVPLSQGGKVADDLAVPRGEWVYSVRHLRHLCGAERKYFERLELNAITAQPHHRCTRRGVEVLPCGKGAVDREAKRKRILIGDAGRNFPCTTGGTARLLTAQTWPPAPTERRSGRWKPAGEGRMENIMRRMACETLQALEGADPPARIAATPSGKLVMHSPRGGYLGERKVHLEVEFSAGAFSAAPPLGNHEGGITADGTRYVRKQVGAKGTPSYTCARVRPRSEADRRRSAARPCSLVGFANPESAPIPALYRSEKPSARARDAAAAAAGPGAVRAASSTAALATASSLAGQGRASKAKMSGGSDPGSKRRLQLRGVAEVLSADLSTKHLTLGREKRLRFGKSPIHAWGVFAEEPLGANEFVIEYKGELIRPVLTDLREKQYEARGVPDYMFRIDADVVVDATLRGSLARFINHSCDPNCFTSIINHKGTRKIVIYAKRAIEPGEELSYDYKFPIEKDPALKVPCFCGAPNCRGTMN</sequence>
<dbReference type="SMART" id="SM00508">
    <property type="entry name" value="PostSET"/>
    <property type="match status" value="1"/>
</dbReference>
<accession>A0A2R5GVJ9</accession>
<dbReference type="AlphaFoldDB" id="A0A2R5GVJ9"/>
<comment type="catalytic activity">
    <reaction evidence="9">
        <text>N(6)-methyl-L-lysyl(4)-[histone H3] + S-adenosyl-L-methionine = N(6),N(6)-dimethyl-L-lysyl(4)-[histone H3] + S-adenosyl-L-homocysteine + H(+)</text>
        <dbReference type="Rhea" id="RHEA:60268"/>
        <dbReference type="Rhea" id="RHEA-COMP:15540"/>
        <dbReference type="Rhea" id="RHEA-COMP:15543"/>
        <dbReference type="ChEBI" id="CHEBI:15378"/>
        <dbReference type="ChEBI" id="CHEBI:57856"/>
        <dbReference type="ChEBI" id="CHEBI:59789"/>
        <dbReference type="ChEBI" id="CHEBI:61929"/>
        <dbReference type="ChEBI" id="CHEBI:61976"/>
    </reaction>
</comment>
<organism evidence="14 15">
    <name type="scientific">Hondaea fermentalgiana</name>
    <dbReference type="NCBI Taxonomy" id="2315210"/>
    <lineage>
        <taxon>Eukaryota</taxon>
        <taxon>Sar</taxon>
        <taxon>Stramenopiles</taxon>
        <taxon>Bigyra</taxon>
        <taxon>Labyrinthulomycetes</taxon>
        <taxon>Thraustochytrida</taxon>
        <taxon>Thraustochytriidae</taxon>
        <taxon>Hondaea</taxon>
    </lineage>
</organism>
<dbReference type="Gene3D" id="3.30.40.10">
    <property type="entry name" value="Zinc/RING finger domain, C3HC4 (zinc finger)"/>
    <property type="match status" value="1"/>
</dbReference>
<feature type="region of interest" description="Disordered" evidence="11">
    <location>
        <begin position="12"/>
        <end position="58"/>
    </location>
</feature>
<evidence type="ECO:0000256" key="1">
    <source>
        <dbReference type="ARBA" id="ARBA00004123"/>
    </source>
</evidence>
<gene>
    <name evidence="14" type="ORF">FCC1311_100212</name>
</gene>
<protein>
    <recommendedName>
        <fullName evidence="2">[histone H3]-lysine(4) N-trimethyltransferase</fullName>
        <ecNumber evidence="2">2.1.1.354</ecNumber>
    </recommendedName>
</protein>
<evidence type="ECO:0000256" key="6">
    <source>
        <dbReference type="ARBA" id="ARBA00022853"/>
    </source>
</evidence>
<evidence type="ECO:0000256" key="8">
    <source>
        <dbReference type="ARBA" id="ARBA00047571"/>
    </source>
</evidence>
<dbReference type="InterPro" id="IPR003616">
    <property type="entry name" value="Post-SET_dom"/>
</dbReference>
<feature type="compositionally biased region" description="Basic and acidic residues" evidence="11">
    <location>
        <begin position="286"/>
        <end position="300"/>
    </location>
</feature>
<dbReference type="Pfam" id="PF00856">
    <property type="entry name" value="SET"/>
    <property type="match status" value="1"/>
</dbReference>
<dbReference type="OrthoDB" id="308383at2759"/>
<dbReference type="PANTHER" id="PTHR45814:SF2">
    <property type="entry name" value="HISTONE-LYSINE N-METHYLTRANSFERASE SETD1"/>
    <property type="match status" value="1"/>
</dbReference>
<name>A0A2R5GVJ9_9STRA</name>
<evidence type="ECO:0000256" key="11">
    <source>
        <dbReference type="SAM" id="MobiDB-lite"/>
    </source>
</evidence>
<dbReference type="InterPro" id="IPR001214">
    <property type="entry name" value="SET_dom"/>
</dbReference>
<dbReference type="EC" id="2.1.1.354" evidence="2"/>
<evidence type="ECO:0000256" key="2">
    <source>
        <dbReference type="ARBA" id="ARBA00012182"/>
    </source>
</evidence>
<evidence type="ECO:0000256" key="4">
    <source>
        <dbReference type="ARBA" id="ARBA00022679"/>
    </source>
</evidence>
<dbReference type="InterPro" id="IPR046341">
    <property type="entry name" value="SET_dom_sf"/>
</dbReference>
<feature type="region of interest" description="Disordered" evidence="11">
    <location>
        <begin position="647"/>
        <end position="671"/>
    </location>
</feature>
<dbReference type="InParanoid" id="A0A2R5GVJ9"/>
<comment type="subcellular location">
    <subcellularLocation>
        <location evidence="1">Nucleus</location>
    </subcellularLocation>
</comment>
<evidence type="ECO:0000259" key="13">
    <source>
        <dbReference type="PROSITE" id="PS50868"/>
    </source>
</evidence>
<evidence type="ECO:0000256" key="7">
    <source>
        <dbReference type="ARBA" id="ARBA00023242"/>
    </source>
</evidence>
<dbReference type="Proteomes" id="UP000241890">
    <property type="component" value="Unassembled WGS sequence"/>
</dbReference>
<comment type="caution">
    <text evidence="14">The sequence shown here is derived from an EMBL/GenBank/DDBJ whole genome shotgun (WGS) entry which is preliminary data.</text>
</comment>
<comment type="catalytic activity">
    <reaction evidence="10">
        <text>N(6),N(6)-dimethyl-L-lysyl(4)-[histone H3] + S-adenosyl-L-methionine = N(6),N(6),N(6)-trimethyl-L-lysyl(4)-[histone H3] + S-adenosyl-L-homocysteine + H(+)</text>
        <dbReference type="Rhea" id="RHEA:60272"/>
        <dbReference type="Rhea" id="RHEA-COMP:15537"/>
        <dbReference type="Rhea" id="RHEA-COMP:15540"/>
        <dbReference type="ChEBI" id="CHEBI:15378"/>
        <dbReference type="ChEBI" id="CHEBI:57856"/>
        <dbReference type="ChEBI" id="CHEBI:59789"/>
        <dbReference type="ChEBI" id="CHEBI:61961"/>
        <dbReference type="ChEBI" id="CHEBI:61976"/>
    </reaction>
</comment>
<dbReference type="GO" id="GO:0140999">
    <property type="term" value="F:histone H3K4 trimethyltransferase activity"/>
    <property type="evidence" value="ECO:0007669"/>
    <property type="project" value="UniProtKB-EC"/>
</dbReference>
<evidence type="ECO:0000256" key="10">
    <source>
        <dbReference type="ARBA" id="ARBA00049129"/>
    </source>
</evidence>
<evidence type="ECO:0000313" key="15">
    <source>
        <dbReference type="Proteomes" id="UP000241890"/>
    </source>
</evidence>
<reference evidence="14 15" key="1">
    <citation type="submission" date="2017-12" db="EMBL/GenBank/DDBJ databases">
        <title>Sequencing, de novo assembly and annotation of complete genome of a new Thraustochytrid species, strain FCC1311.</title>
        <authorList>
            <person name="Sedici K."/>
            <person name="Godart F."/>
            <person name="Aiese Cigliano R."/>
            <person name="Sanseverino W."/>
            <person name="Barakat M."/>
            <person name="Ortet P."/>
            <person name="Marechal E."/>
            <person name="Cagnac O."/>
            <person name="Amato A."/>
        </authorList>
    </citation>
    <scope>NUCLEOTIDE SEQUENCE [LARGE SCALE GENOMIC DNA]</scope>
</reference>
<dbReference type="PROSITE" id="PS50868">
    <property type="entry name" value="POST_SET"/>
    <property type="match status" value="1"/>
</dbReference>
<dbReference type="SUPFAM" id="SSF82199">
    <property type="entry name" value="SET domain"/>
    <property type="match status" value="1"/>
</dbReference>
<dbReference type="InterPro" id="IPR013083">
    <property type="entry name" value="Znf_RING/FYVE/PHD"/>
</dbReference>